<organism evidence="2 3">
    <name type="scientific">Chryseobacterium vrystaatense</name>
    <dbReference type="NCBI Taxonomy" id="307480"/>
    <lineage>
        <taxon>Bacteria</taxon>
        <taxon>Pseudomonadati</taxon>
        <taxon>Bacteroidota</taxon>
        <taxon>Flavobacteriia</taxon>
        <taxon>Flavobacteriales</taxon>
        <taxon>Weeksellaceae</taxon>
        <taxon>Chryseobacterium group</taxon>
        <taxon>Chryseobacterium</taxon>
    </lineage>
</organism>
<keyword evidence="2" id="KW-0808">Transferase</keyword>
<sequence length="200" mass="23521">MMESDNVISQLINHFKEIITLEDQDIEAIVSKLEIVHLQKKDCLLREGQVSKHMRFIAKGSLHAYYTDEKGKENTTQLGIENWWVNDLYSYLSGQPSRMCIQANEGTTVIQISKENLELLYKEVPSISDFWRLKMQSAYVTLQERTFEHSRVDAYTKYRNFVSAYRNIEQRFPQFMIASYLGITVEYLSYLRKKHLSDVS</sequence>
<gene>
    <name evidence="2" type="ORF">SAMN02787073_5035</name>
</gene>
<proteinExistence type="predicted"/>
<name>A0A1M5NMP3_9FLAO</name>
<accession>A0A1M5NMP3</accession>
<dbReference type="InterPro" id="IPR018490">
    <property type="entry name" value="cNMP-bd_dom_sf"/>
</dbReference>
<evidence type="ECO:0000259" key="1">
    <source>
        <dbReference type="PROSITE" id="PS50042"/>
    </source>
</evidence>
<dbReference type="Gene3D" id="2.60.120.10">
    <property type="entry name" value="Jelly Rolls"/>
    <property type="match status" value="1"/>
</dbReference>
<dbReference type="SUPFAM" id="SSF51206">
    <property type="entry name" value="cAMP-binding domain-like"/>
    <property type="match status" value="1"/>
</dbReference>
<dbReference type="Pfam" id="PF00027">
    <property type="entry name" value="cNMP_binding"/>
    <property type="match status" value="1"/>
</dbReference>
<reference evidence="3" key="1">
    <citation type="submission" date="2016-11" db="EMBL/GenBank/DDBJ databases">
        <authorList>
            <person name="Varghese N."/>
            <person name="Submissions S."/>
        </authorList>
    </citation>
    <scope>NUCLEOTIDE SEQUENCE [LARGE SCALE GENOMIC DNA]</scope>
    <source>
        <strain evidence="3">YR203</strain>
    </source>
</reference>
<dbReference type="InterPro" id="IPR014710">
    <property type="entry name" value="RmlC-like_jellyroll"/>
</dbReference>
<dbReference type="InterPro" id="IPR000595">
    <property type="entry name" value="cNMP-bd_dom"/>
</dbReference>
<keyword evidence="2" id="KW-0418">Kinase</keyword>
<evidence type="ECO:0000313" key="2">
    <source>
        <dbReference type="EMBL" id="SHG90695.1"/>
    </source>
</evidence>
<dbReference type="GO" id="GO:0016301">
    <property type="term" value="F:kinase activity"/>
    <property type="evidence" value="ECO:0007669"/>
    <property type="project" value="UniProtKB-KW"/>
</dbReference>
<dbReference type="Proteomes" id="UP000184108">
    <property type="component" value="Unassembled WGS sequence"/>
</dbReference>
<dbReference type="EMBL" id="FQVE01000009">
    <property type="protein sequence ID" value="SHG90695.1"/>
    <property type="molecule type" value="Genomic_DNA"/>
</dbReference>
<feature type="domain" description="Cyclic nucleotide-binding" evidence="1">
    <location>
        <begin position="17"/>
        <end position="120"/>
    </location>
</feature>
<dbReference type="PROSITE" id="PS50042">
    <property type="entry name" value="CNMP_BINDING_3"/>
    <property type="match status" value="1"/>
</dbReference>
<dbReference type="RefSeq" id="WP_394332452.1">
    <property type="nucleotide sequence ID" value="NZ_FQVE01000009.1"/>
</dbReference>
<evidence type="ECO:0000313" key="3">
    <source>
        <dbReference type="Proteomes" id="UP000184108"/>
    </source>
</evidence>
<dbReference type="AlphaFoldDB" id="A0A1M5NMP3"/>
<protein>
    <submittedName>
        <fullName evidence="2">cAMP-binding domain of CRP or a regulatory subunit of cAMP-dependent protein kinases</fullName>
    </submittedName>
</protein>
<dbReference type="CDD" id="cd00038">
    <property type="entry name" value="CAP_ED"/>
    <property type="match status" value="1"/>
</dbReference>